<proteinExistence type="predicted"/>
<dbReference type="AlphaFoldDB" id="A0A0W0SEA3"/>
<protein>
    <submittedName>
        <fullName evidence="1">Uncharacterized protein</fullName>
    </submittedName>
</protein>
<evidence type="ECO:0000313" key="1">
    <source>
        <dbReference type="EMBL" id="KTC81499.1"/>
    </source>
</evidence>
<reference evidence="1 2" key="1">
    <citation type="submission" date="2015-11" db="EMBL/GenBank/DDBJ databases">
        <title>Genomic analysis of 38 Legionella species identifies large and diverse effector repertoires.</title>
        <authorList>
            <person name="Burstein D."/>
            <person name="Amaro F."/>
            <person name="Zusman T."/>
            <person name="Lifshitz Z."/>
            <person name="Cohen O."/>
            <person name="Gilbert J.A."/>
            <person name="Pupko T."/>
            <person name="Shuman H.A."/>
            <person name="Segal G."/>
        </authorList>
    </citation>
    <scope>NUCLEOTIDE SEQUENCE [LARGE SCALE GENOMIC DNA]</scope>
    <source>
        <strain evidence="1 2">ATCC 43878</strain>
    </source>
</reference>
<keyword evidence="2" id="KW-1185">Reference proteome</keyword>
<dbReference type="PATRIC" id="fig|29422.6.peg.2152"/>
<dbReference type="Proteomes" id="UP000054742">
    <property type="component" value="Unassembled WGS sequence"/>
</dbReference>
<sequence>MFFLKTKITIQTEYEIGTCSRMGSGAPHVIEHDTVDSFKEEIRNIHILFCGLIKKCYDAVIKDLVNMGQDAHEYNGIRILCTIKGVLNGASINERIEKMQDFFNFADKYLQIPMDENIKILLECGKYDIENFLLFYPRTEASKSFNYCALV</sequence>
<evidence type="ECO:0000313" key="2">
    <source>
        <dbReference type="Proteomes" id="UP000054742"/>
    </source>
</evidence>
<dbReference type="RefSeq" id="WP_058442013.1">
    <property type="nucleotide sequence ID" value="NZ_CAAAHU010000005.1"/>
</dbReference>
<comment type="caution">
    <text evidence="1">The sequence shown here is derived from an EMBL/GenBank/DDBJ whole genome shotgun (WGS) entry which is preliminary data.</text>
</comment>
<dbReference type="EMBL" id="LNXV01000029">
    <property type="protein sequence ID" value="KTC81499.1"/>
    <property type="molecule type" value="Genomic_DNA"/>
</dbReference>
<dbReference type="OrthoDB" id="5648293at2"/>
<name>A0A0W0SEA3_9GAMM</name>
<dbReference type="STRING" id="29422.Lbru_2019"/>
<accession>A0A0W0SEA3</accession>
<organism evidence="1 2">
    <name type="scientific">Legionella brunensis</name>
    <dbReference type="NCBI Taxonomy" id="29422"/>
    <lineage>
        <taxon>Bacteria</taxon>
        <taxon>Pseudomonadati</taxon>
        <taxon>Pseudomonadota</taxon>
        <taxon>Gammaproteobacteria</taxon>
        <taxon>Legionellales</taxon>
        <taxon>Legionellaceae</taxon>
        <taxon>Legionella</taxon>
    </lineage>
</organism>
<gene>
    <name evidence="1" type="ORF">Lbru_2019</name>
</gene>